<dbReference type="RefSeq" id="WP_147043990.1">
    <property type="nucleotide sequence ID" value="NZ_BAABIR010000001.1"/>
</dbReference>
<sequence>MTMGAERAMAHQPDSVTWDDIADQGEPVAPFRFDRIVEEEEAAAPIGIRLLAVALIAAALGWAGFAGYALYAEGLPASLSAWAGWVATASAPLILLTLVWIAFGRTPRRESERFIAAVGAMRRESQALESVLGIVGSRIAENGEALSAEATRLMALGDEAADRLGRVTQHLARESADLERRANALDSAAGNARVDIGALLSDLPRAEQQARAAAESLRSAGLAAHEQAAALEGHLAALTARGRDVDEAVGGAAQRLGAQIARIETGAGAAQERMDQVAAQMNAAIDQAMTRAADSVEQTRASMEAQGQAMLAMVEQARAAIDQSGAEAGTALADRIEAIGGGIARIADGLAAQESTSQALLGNLTSQIDALDARLAEIGEAGQAHGARVSQSIAALHDAAAKLHREIEAGSNASGALIDRTHEVAGALTTVSDQLRGLLIAALGEVEGQAARTKDAVKSVVPAMDEVRGVAAEAARSLADNESTVARQREAIEAVAAAAREAIDGLGAADSAAGRLAQETGPQLIEQLVRVREAANQAATHAREAIASAIPDSVAALSQASRDAIAEAVGRPVEEQLVEIAASSERATEAARAASERLTRQLLAITETAKAVEDRIAEDQARREEQEAGALTRRVSLLIEALNSTAIDVNKLLSNEVADTAWASYLKGDRGVFTRRAVRLLEAGEVRTIQRHYDEEPDFRDQVNRYVHDFEAMLRRILAERDGATLGVTLLSSDMGKLYVALAQAIERLRR</sequence>
<dbReference type="Proteomes" id="UP000321249">
    <property type="component" value="Unassembled WGS sequence"/>
</dbReference>
<dbReference type="AlphaFoldDB" id="A0A5C6TW32"/>
<keyword evidence="3" id="KW-1185">Reference proteome</keyword>
<dbReference type="OrthoDB" id="9777715at2"/>
<keyword evidence="1" id="KW-0472">Membrane</keyword>
<feature type="transmembrane region" description="Helical" evidence="1">
    <location>
        <begin position="50"/>
        <end position="70"/>
    </location>
</feature>
<keyword evidence="1" id="KW-1133">Transmembrane helix</keyword>
<evidence type="ECO:0000256" key="1">
    <source>
        <dbReference type="SAM" id="Phobius"/>
    </source>
</evidence>
<evidence type="ECO:0008006" key="4">
    <source>
        <dbReference type="Google" id="ProtNLM"/>
    </source>
</evidence>
<dbReference type="EMBL" id="VOQQ01000001">
    <property type="protein sequence ID" value="TXC64567.1"/>
    <property type="molecule type" value="Genomic_DNA"/>
</dbReference>
<accession>A0A5C6TW32</accession>
<reference evidence="2 3" key="1">
    <citation type="journal article" date="2015" name="J. Microbiol.">
        <title>Sphingosinicella ginsenosidimutans sp. nov., with ginsenoside converting activity.</title>
        <authorList>
            <person name="Kim J.K."/>
            <person name="Kang M.S."/>
            <person name="Park S.C."/>
            <person name="Kim K.M."/>
            <person name="Choi K."/>
            <person name="Yoon M.H."/>
            <person name="Im W.T."/>
        </authorList>
    </citation>
    <scope>NUCLEOTIDE SEQUENCE [LARGE SCALE GENOMIC DNA]</scope>
    <source>
        <strain evidence="2 3">BS-11</strain>
    </source>
</reference>
<feature type="transmembrane region" description="Helical" evidence="1">
    <location>
        <begin position="82"/>
        <end position="103"/>
    </location>
</feature>
<name>A0A5C6TW32_9SPHN</name>
<evidence type="ECO:0000313" key="3">
    <source>
        <dbReference type="Proteomes" id="UP000321249"/>
    </source>
</evidence>
<protein>
    <recommendedName>
        <fullName evidence="4">ATPase</fullName>
    </recommendedName>
</protein>
<proteinExistence type="predicted"/>
<gene>
    <name evidence="2" type="ORF">FRZ32_13445</name>
</gene>
<comment type="caution">
    <text evidence="2">The sequence shown here is derived from an EMBL/GenBank/DDBJ whole genome shotgun (WGS) entry which is preliminary data.</text>
</comment>
<organism evidence="2 3">
    <name type="scientific">Allosphingosinicella ginsenosidimutans</name>
    <dbReference type="NCBI Taxonomy" id="1176539"/>
    <lineage>
        <taxon>Bacteria</taxon>
        <taxon>Pseudomonadati</taxon>
        <taxon>Pseudomonadota</taxon>
        <taxon>Alphaproteobacteria</taxon>
        <taxon>Sphingomonadales</taxon>
        <taxon>Sphingomonadaceae</taxon>
        <taxon>Allosphingosinicella</taxon>
    </lineage>
</organism>
<keyword evidence="1" id="KW-0812">Transmembrane</keyword>
<evidence type="ECO:0000313" key="2">
    <source>
        <dbReference type="EMBL" id="TXC64567.1"/>
    </source>
</evidence>